<dbReference type="InterPro" id="IPR047709">
    <property type="entry name" value="HpsJ-like"/>
</dbReference>
<accession>A0ABT7BZP4</accession>
<organism evidence="3 4">
    <name type="scientific">Roseofilum casamattae BLCC-M143</name>
    <dbReference type="NCBI Taxonomy" id="3022442"/>
    <lineage>
        <taxon>Bacteria</taxon>
        <taxon>Bacillati</taxon>
        <taxon>Cyanobacteriota</taxon>
        <taxon>Cyanophyceae</taxon>
        <taxon>Desertifilales</taxon>
        <taxon>Desertifilaceae</taxon>
        <taxon>Roseofilum</taxon>
        <taxon>Roseofilum casamattae</taxon>
    </lineage>
</organism>
<keyword evidence="2" id="KW-0472">Membrane</keyword>
<evidence type="ECO:0000256" key="2">
    <source>
        <dbReference type="SAM" id="Phobius"/>
    </source>
</evidence>
<feature type="transmembrane region" description="Helical" evidence="2">
    <location>
        <begin position="31"/>
        <end position="52"/>
    </location>
</feature>
<evidence type="ECO:0000313" key="3">
    <source>
        <dbReference type="EMBL" id="MDJ1184682.1"/>
    </source>
</evidence>
<evidence type="ECO:0000256" key="1">
    <source>
        <dbReference type="SAM" id="Coils"/>
    </source>
</evidence>
<keyword evidence="4" id="KW-1185">Reference proteome</keyword>
<comment type="caution">
    <text evidence="3">The sequence shown here is derived from an EMBL/GenBank/DDBJ whole genome shotgun (WGS) entry which is preliminary data.</text>
</comment>
<keyword evidence="2" id="KW-0812">Transmembrane</keyword>
<proteinExistence type="predicted"/>
<dbReference type="Proteomes" id="UP001232992">
    <property type="component" value="Unassembled WGS sequence"/>
</dbReference>
<evidence type="ECO:0000313" key="4">
    <source>
        <dbReference type="Proteomes" id="UP001232992"/>
    </source>
</evidence>
<name>A0ABT7BZP4_9CYAN</name>
<protein>
    <submittedName>
        <fullName evidence="3">HpsJ family protein</fullName>
    </submittedName>
</protein>
<dbReference type="NCBIfam" id="NF038305">
    <property type="entry name" value="HpsJ_fam"/>
    <property type="match status" value="1"/>
</dbReference>
<feature type="transmembrane region" description="Helical" evidence="2">
    <location>
        <begin position="220"/>
        <end position="238"/>
    </location>
</feature>
<keyword evidence="1" id="KW-0175">Coiled coil</keyword>
<feature type="transmembrane region" description="Helical" evidence="2">
    <location>
        <begin position="101"/>
        <end position="121"/>
    </location>
</feature>
<dbReference type="EMBL" id="JAQOSQ010000018">
    <property type="protein sequence ID" value="MDJ1184682.1"/>
    <property type="molecule type" value="Genomic_DNA"/>
</dbReference>
<keyword evidence="2" id="KW-1133">Transmembrane helix</keyword>
<reference evidence="3 4" key="1">
    <citation type="submission" date="2023-01" db="EMBL/GenBank/DDBJ databases">
        <title>Novel diversity within Roseofilum (Cyanobacteria; Desertifilaceae) from marine benthic mats with descriptions of four novel species.</title>
        <authorList>
            <person name="Wang Y."/>
            <person name="Berthold D.E."/>
            <person name="Hu J."/>
            <person name="Lefler F.W."/>
            <person name="Laughinghouse H.D. IV."/>
        </authorList>
    </citation>
    <scope>NUCLEOTIDE SEQUENCE [LARGE SCALE GENOMIC DNA]</scope>
    <source>
        <strain evidence="3 4">BLCC-M143</strain>
    </source>
</reference>
<gene>
    <name evidence="3" type="ORF">PMH09_15955</name>
</gene>
<feature type="coiled-coil region" evidence="1">
    <location>
        <begin position="132"/>
        <end position="159"/>
    </location>
</feature>
<sequence length="248" mass="28825">MMDESKQPLSRDNKSKLIWLSEKVLKRSESLLHIIGYIFLAFAIVDCLFLLVPPQFTNALWEFQTIGQLVERSPVPLIGLVFIFYRPEPAINIWELRLLKLLSWLCLLVGICYLMMLPLGIANTFRLHRANTLQLNARISQQQEQLQQRQNQLDRLTEDQLQNIFNSAIRQDNAPNIETPEQLREQAIGQLQLTQENLNTQAELTRINLTTTLTKTSIKTNLGAIFSGIAFISIWHLTRWARKLRIRY</sequence>
<dbReference type="RefSeq" id="WP_283759336.1">
    <property type="nucleotide sequence ID" value="NZ_JAQOSQ010000018.1"/>
</dbReference>